<sequence length="178" mass="20159">MERKKTKLSGFFNVIDKIEDFILALTVIGMIIVILIQIVGRVIGHPFPWTEEMSRYLFLWMMFIALAAGFNRCESARVTLLLQIGPKWLKKASEILYFVAVEAFFVFMVIYGAQVVQQQIMMHEMGTALRIPMSLIGICQPIGGVLGLIGTLQNFMEYHGKVAILDKEAEKKKALENS</sequence>
<evidence type="ECO:0000256" key="6">
    <source>
        <dbReference type="ARBA" id="ARBA00022989"/>
    </source>
</evidence>
<feature type="transmembrane region" description="Helical" evidence="9">
    <location>
        <begin position="56"/>
        <end position="74"/>
    </location>
</feature>
<organism evidence="11 12">
    <name type="scientific">Porcincola intestinalis</name>
    <dbReference type="NCBI Taxonomy" id="2606632"/>
    <lineage>
        <taxon>Bacteria</taxon>
        <taxon>Bacillati</taxon>
        <taxon>Bacillota</taxon>
        <taxon>Clostridia</taxon>
        <taxon>Lachnospirales</taxon>
        <taxon>Lachnospiraceae</taxon>
        <taxon>Porcincola</taxon>
    </lineage>
</organism>
<proteinExistence type="inferred from homology"/>
<keyword evidence="6 9" id="KW-1133">Transmembrane helix</keyword>
<evidence type="ECO:0000256" key="3">
    <source>
        <dbReference type="ARBA" id="ARBA00022475"/>
    </source>
</evidence>
<evidence type="ECO:0000256" key="9">
    <source>
        <dbReference type="SAM" id="Phobius"/>
    </source>
</evidence>
<evidence type="ECO:0000256" key="7">
    <source>
        <dbReference type="ARBA" id="ARBA00023136"/>
    </source>
</evidence>
<dbReference type="GO" id="GO:0005886">
    <property type="term" value="C:plasma membrane"/>
    <property type="evidence" value="ECO:0007669"/>
    <property type="project" value="UniProtKB-SubCell"/>
</dbReference>
<comment type="caution">
    <text evidence="11">The sequence shown here is derived from an EMBL/GenBank/DDBJ whole genome shotgun (WGS) entry which is preliminary data.</text>
</comment>
<keyword evidence="2" id="KW-0813">Transport</keyword>
<evidence type="ECO:0000256" key="4">
    <source>
        <dbReference type="ARBA" id="ARBA00022519"/>
    </source>
</evidence>
<feature type="domain" description="Tripartite ATP-independent periplasmic transporters DctQ component" evidence="10">
    <location>
        <begin position="30"/>
        <end position="156"/>
    </location>
</feature>
<accession>A0A6L5XBK8</accession>
<evidence type="ECO:0000256" key="2">
    <source>
        <dbReference type="ARBA" id="ARBA00022448"/>
    </source>
</evidence>
<protein>
    <submittedName>
        <fullName evidence="11">TRAP transporter small permease</fullName>
    </submittedName>
</protein>
<dbReference type="Proteomes" id="UP000481852">
    <property type="component" value="Unassembled WGS sequence"/>
</dbReference>
<keyword evidence="12" id="KW-1185">Reference proteome</keyword>
<feature type="transmembrane region" description="Helical" evidence="9">
    <location>
        <begin position="133"/>
        <end position="152"/>
    </location>
</feature>
<evidence type="ECO:0000256" key="1">
    <source>
        <dbReference type="ARBA" id="ARBA00004429"/>
    </source>
</evidence>
<evidence type="ECO:0000256" key="8">
    <source>
        <dbReference type="ARBA" id="ARBA00038436"/>
    </source>
</evidence>
<name>A0A6L5XBK8_9FIRM</name>
<dbReference type="InterPro" id="IPR055348">
    <property type="entry name" value="DctQ"/>
</dbReference>
<evidence type="ECO:0000313" key="11">
    <source>
        <dbReference type="EMBL" id="MSS15882.1"/>
    </source>
</evidence>
<gene>
    <name evidence="11" type="ORF">FYJ35_12720</name>
</gene>
<dbReference type="RefSeq" id="WP_154527176.1">
    <property type="nucleotide sequence ID" value="NZ_JAQYJL010000030.1"/>
</dbReference>
<evidence type="ECO:0000256" key="5">
    <source>
        <dbReference type="ARBA" id="ARBA00022692"/>
    </source>
</evidence>
<comment type="similarity">
    <text evidence="8">Belongs to the TRAP transporter small permease family.</text>
</comment>
<dbReference type="PANTHER" id="PTHR35011:SF2">
    <property type="entry name" value="2,3-DIKETO-L-GULONATE TRAP TRANSPORTER SMALL PERMEASE PROTEIN YIAM"/>
    <property type="match status" value="1"/>
</dbReference>
<comment type="subcellular location">
    <subcellularLocation>
        <location evidence="1">Cell inner membrane</location>
        <topology evidence="1">Multi-pass membrane protein</topology>
    </subcellularLocation>
</comment>
<feature type="transmembrane region" description="Helical" evidence="9">
    <location>
        <begin position="21"/>
        <end position="44"/>
    </location>
</feature>
<dbReference type="EMBL" id="VULZ01000016">
    <property type="protein sequence ID" value="MSS15882.1"/>
    <property type="molecule type" value="Genomic_DNA"/>
</dbReference>
<dbReference type="AlphaFoldDB" id="A0A6L5XBK8"/>
<evidence type="ECO:0000313" key="12">
    <source>
        <dbReference type="Proteomes" id="UP000481852"/>
    </source>
</evidence>
<reference evidence="11 12" key="1">
    <citation type="submission" date="2019-08" db="EMBL/GenBank/DDBJ databases">
        <title>In-depth cultivation of the pig gut microbiome towards novel bacterial diversity and tailored functional studies.</title>
        <authorList>
            <person name="Wylensek D."/>
            <person name="Hitch T.C.A."/>
            <person name="Clavel T."/>
        </authorList>
    </citation>
    <scope>NUCLEOTIDE SEQUENCE [LARGE SCALE GENOMIC DNA]</scope>
    <source>
        <strain evidence="11 12">Oil+RF-744-WCA-WT-11</strain>
    </source>
</reference>
<keyword evidence="4" id="KW-0997">Cell inner membrane</keyword>
<keyword evidence="5 9" id="KW-0812">Transmembrane</keyword>
<feature type="transmembrane region" description="Helical" evidence="9">
    <location>
        <begin position="95"/>
        <end position="113"/>
    </location>
</feature>
<dbReference type="GO" id="GO:0015740">
    <property type="term" value="P:C4-dicarboxylate transport"/>
    <property type="evidence" value="ECO:0007669"/>
    <property type="project" value="TreeGrafter"/>
</dbReference>
<dbReference type="InterPro" id="IPR007387">
    <property type="entry name" value="TRAP_DctQ"/>
</dbReference>
<evidence type="ECO:0000259" key="10">
    <source>
        <dbReference type="Pfam" id="PF04290"/>
    </source>
</evidence>
<dbReference type="Pfam" id="PF04290">
    <property type="entry name" value="DctQ"/>
    <property type="match status" value="1"/>
</dbReference>
<keyword evidence="3" id="KW-1003">Cell membrane</keyword>
<dbReference type="PANTHER" id="PTHR35011">
    <property type="entry name" value="2,3-DIKETO-L-GULONATE TRAP TRANSPORTER SMALL PERMEASE PROTEIN YIAM"/>
    <property type="match status" value="1"/>
</dbReference>
<keyword evidence="7 9" id="KW-0472">Membrane</keyword>
<dbReference type="GO" id="GO:0022857">
    <property type="term" value="F:transmembrane transporter activity"/>
    <property type="evidence" value="ECO:0007669"/>
    <property type="project" value="TreeGrafter"/>
</dbReference>